<evidence type="ECO:0000256" key="1">
    <source>
        <dbReference type="ARBA" id="ARBA00023125"/>
    </source>
</evidence>
<organism evidence="4 5">
    <name type="scientific">Nocardia jinanensis</name>
    <dbReference type="NCBI Taxonomy" id="382504"/>
    <lineage>
        <taxon>Bacteria</taxon>
        <taxon>Bacillati</taxon>
        <taxon>Actinomycetota</taxon>
        <taxon>Actinomycetes</taxon>
        <taxon>Mycobacteriales</taxon>
        <taxon>Nocardiaceae</taxon>
        <taxon>Nocardia</taxon>
    </lineage>
</organism>
<dbReference type="AlphaFoldDB" id="A0A917S0S6"/>
<dbReference type="GO" id="GO:0003700">
    <property type="term" value="F:DNA-binding transcription factor activity"/>
    <property type="evidence" value="ECO:0007669"/>
    <property type="project" value="InterPro"/>
</dbReference>
<dbReference type="Pfam" id="PF13411">
    <property type="entry name" value="MerR_1"/>
    <property type="match status" value="1"/>
</dbReference>
<dbReference type="InterPro" id="IPR009061">
    <property type="entry name" value="DNA-bd_dom_put_sf"/>
</dbReference>
<dbReference type="PANTHER" id="PTHR30204">
    <property type="entry name" value="REDOX-CYCLING DRUG-SENSING TRANSCRIPTIONAL ACTIVATOR SOXR"/>
    <property type="match status" value="1"/>
</dbReference>
<dbReference type="Gene3D" id="1.10.1660.10">
    <property type="match status" value="1"/>
</dbReference>
<dbReference type="PRINTS" id="PR00040">
    <property type="entry name" value="HTHMERR"/>
</dbReference>
<evidence type="ECO:0000313" key="5">
    <source>
        <dbReference type="Proteomes" id="UP000638263"/>
    </source>
</evidence>
<name>A0A917S0S6_9NOCA</name>
<protein>
    <recommendedName>
        <fullName evidence="6">MerR family transcriptional regulator</fullName>
    </recommendedName>
</protein>
<dbReference type="EMBL" id="BMMH01000049">
    <property type="protein sequence ID" value="GGL47220.1"/>
    <property type="molecule type" value="Genomic_DNA"/>
</dbReference>
<feature type="domain" description="NTF2" evidence="2">
    <location>
        <begin position="147"/>
        <end position="241"/>
    </location>
</feature>
<dbReference type="Proteomes" id="UP000638263">
    <property type="component" value="Unassembled WGS sequence"/>
</dbReference>
<dbReference type="Pfam" id="PF02136">
    <property type="entry name" value="NTF2"/>
    <property type="match status" value="1"/>
</dbReference>
<dbReference type="InterPro" id="IPR000551">
    <property type="entry name" value="MerR-type_HTH_dom"/>
</dbReference>
<dbReference type="PROSITE" id="PS50177">
    <property type="entry name" value="NTF2_DOMAIN"/>
    <property type="match status" value="1"/>
</dbReference>
<dbReference type="PROSITE" id="PS50937">
    <property type="entry name" value="HTH_MERR_2"/>
    <property type="match status" value="1"/>
</dbReference>
<comment type="caution">
    <text evidence="4">The sequence shown here is derived from an EMBL/GenBank/DDBJ whole genome shotgun (WGS) entry which is preliminary data.</text>
</comment>
<evidence type="ECO:0000313" key="4">
    <source>
        <dbReference type="EMBL" id="GGL47220.1"/>
    </source>
</evidence>
<dbReference type="Gene3D" id="3.10.450.50">
    <property type="match status" value="1"/>
</dbReference>
<keyword evidence="5" id="KW-1185">Reference proteome</keyword>
<reference evidence="4" key="2">
    <citation type="submission" date="2020-09" db="EMBL/GenBank/DDBJ databases">
        <authorList>
            <person name="Sun Q."/>
            <person name="Zhou Y."/>
        </authorList>
    </citation>
    <scope>NUCLEOTIDE SEQUENCE</scope>
    <source>
        <strain evidence="4">CGMCC 4.3508</strain>
    </source>
</reference>
<sequence>MDETGIERAWKVGELAVEAGLTVRTLHHYDHIGLVRPAGRTDIGHRLYTGADVQRLYQVLALRQLGLGLDQIAHVLAGTVAMARVLATHRDCLAAQVSAMRDLHALVATLTATAQNRPDISADHFLDLIRRTVMVDDTVGKYFTHENAKAFTTLYFAQLTARQSALKLWYAADARLTVGNTPFAGTTAILEQLVRLPQAGYNVNAIDVRLDTEASTLLRVTGDLIPDGTRQARPFETSFTLNCFSMIADQTLQGI</sequence>
<dbReference type="SUPFAM" id="SSF54427">
    <property type="entry name" value="NTF2-like"/>
    <property type="match status" value="1"/>
</dbReference>
<reference evidence="4" key="1">
    <citation type="journal article" date="2014" name="Int. J. Syst. Evol. Microbiol.">
        <title>Complete genome sequence of Corynebacterium casei LMG S-19264T (=DSM 44701T), isolated from a smear-ripened cheese.</title>
        <authorList>
            <consortium name="US DOE Joint Genome Institute (JGI-PGF)"/>
            <person name="Walter F."/>
            <person name="Albersmeier A."/>
            <person name="Kalinowski J."/>
            <person name="Ruckert C."/>
        </authorList>
    </citation>
    <scope>NUCLEOTIDE SEQUENCE</scope>
    <source>
        <strain evidence="4">CGMCC 4.3508</strain>
    </source>
</reference>
<dbReference type="InterPro" id="IPR032710">
    <property type="entry name" value="NTF2-like_dom_sf"/>
</dbReference>
<dbReference type="PANTHER" id="PTHR30204:SF90">
    <property type="entry name" value="HTH-TYPE TRANSCRIPTIONAL ACTIVATOR MTA"/>
    <property type="match status" value="1"/>
</dbReference>
<dbReference type="SUPFAM" id="SSF46955">
    <property type="entry name" value="Putative DNA-binding domain"/>
    <property type="match status" value="1"/>
</dbReference>
<proteinExistence type="predicted"/>
<feature type="domain" description="HTH merR-type" evidence="3">
    <location>
        <begin position="9"/>
        <end position="78"/>
    </location>
</feature>
<evidence type="ECO:0008006" key="6">
    <source>
        <dbReference type="Google" id="ProtNLM"/>
    </source>
</evidence>
<dbReference type="PROSITE" id="PS00552">
    <property type="entry name" value="HTH_MERR_1"/>
    <property type="match status" value="1"/>
</dbReference>
<keyword evidence="1" id="KW-0238">DNA-binding</keyword>
<dbReference type="InterPro" id="IPR018222">
    <property type="entry name" value="Nuclear_transport_factor_2_euk"/>
</dbReference>
<dbReference type="SMART" id="SM00422">
    <property type="entry name" value="HTH_MERR"/>
    <property type="match status" value="1"/>
</dbReference>
<dbReference type="GO" id="GO:0003677">
    <property type="term" value="F:DNA binding"/>
    <property type="evidence" value="ECO:0007669"/>
    <property type="project" value="UniProtKB-KW"/>
</dbReference>
<gene>
    <name evidence="4" type="ORF">GCM10011588_72600</name>
</gene>
<evidence type="ECO:0000259" key="2">
    <source>
        <dbReference type="PROSITE" id="PS50177"/>
    </source>
</evidence>
<dbReference type="CDD" id="cd01106">
    <property type="entry name" value="HTH_TipAL-Mta"/>
    <property type="match status" value="1"/>
</dbReference>
<accession>A0A917S0S6</accession>
<dbReference type="InterPro" id="IPR002075">
    <property type="entry name" value="NTF2_dom"/>
</dbReference>
<dbReference type="InterPro" id="IPR047057">
    <property type="entry name" value="MerR_fam"/>
</dbReference>
<evidence type="ECO:0000259" key="3">
    <source>
        <dbReference type="PROSITE" id="PS50937"/>
    </source>
</evidence>